<dbReference type="Proteomes" id="UP000628017">
    <property type="component" value="Unassembled WGS sequence"/>
</dbReference>
<dbReference type="EMBL" id="BMKA01000001">
    <property type="protein sequence ID" value="GGA05460.1"/>
    <property type="molecule type" value="Genomic_DNA"/>
</dbReference>
<dbReference type="Pfam" id="PF00903">
    <property type="entry name" value="Glyoxalase"/>
    <property type="match status" value="1"/>
</dbReference>
<sequence length="180" mass="20045">MTHVPVQVQGIHHITLNGADRQTSVDFWEGVLGMPLIFEQPNLDAPEINHLYFDTGDGRTLTVFTEEGRQPPSQKLAQQPGSLHHIAFWVSQATIRLAEDRLKAQGYGSSGIKDRGFMDSLYFRDPMGLLVELASYKFDPPQGKTHGDVLNLAHKIRLERDGLAIETADVADALARLSER</sequence>
<keyword evidence="3" id="KW-1185">Reference proteome</keyword>
<dbReference type="InterPro" id="IPR052537">
    <property type="entry name" value="Extradiol_RC_dioxygenase"/>
</dbReference>
<comment type="caution">
    <text evidence="2">The sequence shown here is derived from an EMBL/GenBank/DDBJ whole genome shotgun (WGS) entry which is preliminary data.</text>
</comment>
<dbReference type="InterPro" id="IPR037523">
    <property type="entry name" value="VOC_core"/>
</dbReference>
<dbReference type="PANTHER" id="PTHR36110:SF4">
    <property type="entry name" value="RING-CLEAVING DIOXYGENASE MHQA-RELATED"/>
    <property type="match status" value="1"/>
</dbReference>
<dbReference type="AlphaFoldDB" id="A0A916VLA8"/>
<dbReference type="Gene3D" id="3.10.180.10">
    <property type="entry name" value="2,3-Dihydroxybiphenyl 1,2-Dioxygenase, domain 1"/>
    <property type="match status" value="1"/>
</dbReference>
<evidence type="ECO:0000259" key="1">
    <source>
        <dbReference type="PROSITE" id="PS51819"/>
    </source>
</evidence>
<gene>
    <name evidence="2" type="ORF">GCM10011498_01370</name>
</gene>
<dbReference type="InterPro" id="IPR004360">
    <property type="entry name" value="Glyas_Fos-R_dOase_dom"/>
</dbReference>
<dbReference type="PANTHER" id="PTHR36110">
    <property type="entry name" value="RING-CLEAVING DIOXYGENASE MHQE-RELATED"/>
    <property type="match status" value="1"/>
</dbReference>
<organism evidence="2 3">
    <name type="scientific">Neptunicoccus cionae</name>
    <dbReference type="NCBI Taxonomy" id="2035344"/>
    <lineage>
        <taxon>Bacteria</taxon>
        <taxon>Pseudomonadati</taxon>
        <taxon>Pseudomonadota</taxon>
        <taxon>Alphaproteobacteria</taxon>
        <taxon>Rhodobacterales</taxon>
        <taxon>Paracoccaceae</taxon>
        <taxon>Neptunicoccus</taxon>
    </lineage>
</organism>
<reference evidence="2" key="2">
    <citation type="submission" date="2020-09" db="EMBL/GenBank/DDBJ databases">
        <authorList>
            <person name="Sun Q."/>
            <person name="Zhou Y."/>
        </authorList>
    </citation>
    <scope>NUCLEOTIDE SEQUENCE</scope>
    <source>
        <strain evidence="2">CGMCC 1.15880</strain>
    </source>
</reference>
<name>A0A916VLA8_9RHOB</name>
<dbReference type="InterPro" id="IPR029068">
    <property type="entry name" value="Glyas_Bleomycin-R_OHBP_Dase"/>
</dbReference>
<dbReference type="SUPFAM" id="SSF54593">
    <property type="entry name" value="Glyoxalase/Bleomycin resistance protein/Dihydroxybiphenyl dioxygenase"/>
    <property type="match status" value="1"/>
</dbReference>
<evidence type="ECO:0000313" key="3">
    <source>
        <dbReference type="Proteomes" id="UP000628017"/>
    </source>
</evidence>
<dbReference type="PROSITE" id="PS51819">
    <property type="entry name" value="VOC"/>
    <property type="match status" value="1"/>
</dbReference>
<accession>A0A916VLA8</accession>
<evidence type="ECO:0000313" key="2">
    <source>
        <dbReference type="EMBL" id="GGA05460.1"/>
    </source>
</evidence>
<feature type="domain" description="VOC" evidence="1">
    <location>
        <begin position="10"/>
        <end position="136"/>
    </location>
</feature>
<dbReference type="RefSeq" id="WP_188669943.1">
    <property type="nucleotide sequence ID" value="NZ_BMKA01000001.1"/>
</dbReference>
<reference evidence="2" key="1">
    <citation type="journal article" date="2014" name="Int. J. Syst. Evol. Microbiol.">
        <title>Complete genome sequence of Corynebacterium casei LMG S-19264T (=DSM 44701T), isolated from a smear-ripened cheese.</title>
        <authorList>
            <consortium name="US DOE Joint Genome Institute (JGI-PGF)"/>
            <person name="Walter F."/>
            <person name="Albersmeier A."/>
            <person name="Kalinowski J."/>
            <person name="Ruckert C."/>
        </authorList>
    </citation>
    <scope>NUCLEOTIDE SEQUENCE</scope>
    <source>
        <strain evidence="2">CGMCC 1.15880</strain>
    </source>
</reference>
<protein>
    <submittedName>
        <fullName evidence="2">Glyoxalase</fullName>
    </submittedName>
</protein>
<proteinExistence type="predicted"/>